<protein>
    <submittedName>
        <fullName evidence="2">Uncharacterized protein</fullName>
    </submittedName>
</protein>
<evidence type="ECO:0000313" key="2">
    <source>
        <dbReference type="EMBL" id="KIM38233.1"/>
    </source>
</evidence>
<name>A0A0C2XKF5_HEBCY</name>
<dbReference type="EMBL" id="KN831792">
    <property type="protein sequence ID" value="KIM38233.1"/>
    <property type="molecule type" value="Genomic_DNA"/>
</dbReference>
<dbReference type="AlphaFoldDB" id="A0A0C2XKF5"/>
<reference evidence="3" key="2">
    <citation type="submission" date="2015-01" db="EMBL/GenBank/DDBJ databases">
        <title>Evolutionary Origins and Diversification of the Mycorrhizal Mutualists.</title>
        <authorList>
            <consortium name="DOE Joint Genome Institute"/>
            <consortium name="Mycorrhizal Genomics Consortium"/>
            <person name="Kohler A."/>
            <person name="Kuo A."/>
            <person name="Nagy L.G."/>
            <person name="Floudas D."/>
            <person name="Copeland A."/>
            <person name="Barry K.W."/>
            <person name="Cichocki N."/>
            <person name="Veneault-Fourrey C."/>
            <person name="LaButti K."/>
            <person name="Lindquist E.A."/>
            <person name="Lipzen A."/>
            <person name="Lundell T."/>
            <person name="Morin E."/>
            <person name="Murat C."/>
            <person name="Riley R."/>
            <person name="Ohm R."/>
            <person name="Sun H."/>
            <person name="Tunlid A."/>
            <person name="Henrissat B."/>
            <person name="Grigoriev I.V."/>
            <person name="Hibbett D.S."/>
            <person name="Martin F."/>
        </authorList>
    </citation>
    <scope>NUCLEOTIDE SEQUENCE [LARGE SCALE GENOMIC DNA]</scope>
    <source>
        <strain evidence="3">h7</strain>
    </source>
</reference>
<feature type="compositionally biased region" description="Basic and acidic residues" evidence="1">
    <location>
        <begin position="344"/>
        <end position="360"/>
    </location>
</feature>
<gene>
    <name evidence="2" type="ORF">M413DRAFT_447979</name>
</gene>
<dbReference type="HOGENOM" id="CLU_721715_0_0_1"/>
<dbReference type="Proteomes" id="UP000053424">
    <property type="component" value="Unassembled WGS sequence"/>
</dbReference>
<sequence length="383" mass="43929">MASTLSSSVQRIGSPLQPSDKITLTDLGIPSLDGTPRLISGWGSLVTLRYISDPNSRNSIITEIKRMKARNGSLHEYVLAKVYTPSHGFLYLRVERARENKDSDGHPITTRHQREASSTLAWAVGQRPKPHKPWETPHELRKWCFPTVSDLGKPVVGAAYDFVRVYKLPGKLSPFKDIELESWDISQDALPLSHFALLSQLVHEQEEYYNLFHSQRHWFAYIIAQVVIQSRRCPLPPQPSHLEDIDHHYHLGSHTYIPIAANPARIEVTKVMTRRFLDLRSEFEAKLQSKIAIEENALHPERYQSWLERSRADWEGLRELAGQRDEVWGALRDIINDQEMTKAERDRVFARNEGGEPVDRPDEETEPTSKLKSELLTALSDIH</sequence>
<proteinExistence type="predicted"/>
<evidence type="ECO:0000313" key="3">
    <source>
        <dbReference type="Proteomes" id="UP000053424"/>
    </source>
</evidence>
<organism evidence="2 3">
    <name type="scientific">Hebeloma cylindrosporum</name>
    <dbReference type="NCBI Taxonomy" id="76867"/>
    <lineage>
        <taxon>Eukaryota</taxon>
        <taxon>Fungi</taxon>
        <taxon>Dikarya</taxon>
        <taxon>Basidiomycota</taxon>
        <taxon>Agaricomycotina</taxon>
        <taxon>Agaricomycetes</taxon>
        <taxon>Agaricomycetidae</taxon>
        <taxon>Agaricales</taxon>
        <taxon>Agaricineae</taxon>
        <taxon>Hymenogastraceae</taxon>
        <taxon>Hebeloma</taxon>
    </lineage>
</organism>
<accession>A0A0C2XKF5</accession>
<keyword evidence="3" id="KW-1185">Reference proteome</keyword>
<evidence type="ECO:0000256" key="1">
    <source>
        <dbReference type="SAM" id="MobiDB-lite"/>
    </source>
</evidence>
<feature type="region of interest" description="Disordered" evidence="1">
    <location>
        <begin position="344"/>
        <end position="383"/>
    </location>
</feature>
<reference evidence="2 3" key="1">
    <citation type="submission" date="2014-04" db="EMBL/GenBank/DDBJ databases">
        <authorList>
            <consortium name="DOE Joint Genome Institute"/>
            <person name="Kuo A."/>
            <person name="Gay G."/>
            <person name="Dore J."/>
            <person name="Kohler A."/>
            <person name="Nagy L.G."/>
            <person name="Floudas D."/>
            <person name="Copeland A."/>
            <person name="Barry K.W."/>
            <person name="Cichocki N."/>
            <person name="Veneault-Fourrey C."/>
            <person name="LaButti K."/>
            <person name="Lindquist E.A."/>
            <person name="Lipzen A."/>
            <person name="Lundell T."/>
            <person name="Morin E."/>
            <person name="Murat C."/>
            <person name="Sun H."/>
            <person name="Tunlid A."/>
            <person name="Henrissat B."/>
            <person name="Grigoriev I.V."/>
            <person name="Hibbett D.S."/>
            <person name="Martin F."/>
            <person name="Nordberg H.P."/>
            <person name="Cantor M.N."/>
            <person name="Hua S.X."/>
        </authorList>
    </citation>
    <scope>NUCLEOTIDE SEQUENCE [LARGE SCALE GENOMIC DNA]</scope>
    <source>
        <strain evidence="3">h7</strain>
    </source>
</reference>